<keyword evidence="2" id="KW-1133">Transmembrane helix</keyword>
<dbReference type="AlphaFoldDB" id="A0AAN5D7I7"/>
<dbReference type="GO" id="GO:0007606">
    <property type="term" value="P:sensory perception of chemical stimulus"/>
    <property type="evidence" value="ECO:0007669"/>
    <property type="project" value="InterPro"/>
</dbReference>
<evidence type="ECO:0000256" key="1">
    <source>
        <dbReference type="ARBA" id="ARBA00006803"/>
    </source>
</evidence>
<dbReference type="PANTHER" id="PTHR23128">
    <property type="entry name" value="SERPENTINE RECEPTOR, CLASS E (EPSILON)-RELATED"/>
    <property type="match status" value="1"/>
</dbReference>
<dbReference type="InterPro" id="IPR004151">
    <property type="entry name" value="7TM_GPCR_serpentine_rcpt_Sre"/>
</dbReference>
<feature type="transmembrane region" description="Helical" evidence="2">
    <location>
        <begin position="148"/>
        <end position="167"/>
    </location>
</feature>
<evidence type="ECO:0000313" key="4">
    <source>
        <dbReference type="Proteomes" id="UP001328107"/>
    </source>
</evidence>
<keyword evidence="4" id="KW-1185">Reference proteome</keyword>
<evidence type="ECO:0008006" key="5">
    <source>
        <dbReference type="Google" id="ProtNLM"/>
    </source>
</evidence>
<accession>A0AAN5D7I7</accession>
<feature type="non-terminal residue" evidence="3">
    <location>
        <position position="1"/>
    </location>
</feature>
<feature type="transmembrane region" description="Helical" evidence="2">
    <location>
        <begin position="15"/>
        <end position="33"/>
    </location>
</feature>
<dbReference type="PANTHER" id="PTHR23128:SF132">
    <property type="entry name" value="SERPENTINE RECEPTOR, CLASS E (EPSILON)-RELATED"/>
    <property type="match status" value="1"/>
</dbReference>
<dbReference type="Proteomes" id="UP001328107">
    <property type="component" value="Unassembled WGS sequence"/>
</dbReference>
<dbReference type="EMBL" id="BTRK01000006">
    <property type="protein sequence ID" value="GMR57859.1"/>
    <property type="molecule type" value="Genomic_DNA"/>
</dbReference>
<feature type="transmembrane region" description="Helical" evidence="2">
    <location>
        <begin position="75"/>
        <end position="98"/>
    </location>
</feature>
<feature type="transmembrane region" description="Helical" evidence="2">
    <location>
        <begin position="45"/>
        <end position="69"/>
    </location>
</feature>
<name>A0AAN5D7I7_9BILA</name>
<dbReference type="SUPFAM" id="SSF81321">
    <property type="entry name" value="Family A G protein-coupled receptor-like"/>
    <property type="match status" value="1"/>
</dbReference>
<keyword evidence="2" id="KW-0812">Transmembrane</keyword>
<gene>
    <name evidence="3" type="ORF">PMAYCL1PPCAC_28054</name>
</gene>
<comment type="caution">
    <text evidence="3">The sequence shown here is derived from an EMBL/GenBank/DDBJ whole genome shotgun (WGS) entry which is preliminary data.</text>
</comment>
<protein>
    <recommendedName>
        <fullName evidence="5">G protein-coupled receptor</fullName>
    </recommendedName>
</protein>
<proteinExistence type="inferred from homology"/>
<evidence type="ECO:0000256" key="2">
    <source>
        <dbReference type="SAM" id="Phobius"/>
    </source>
</evidence>
<comment type="similarity">
    <text evidence="1">Belongs to the nematode receptor-like protein sre family.</text>
</comment>
<feature type="transmembrane region" description="Helical" evidence="2">
    <location>
        <begin position="122"/>
        <end position="142"/>
    </location>
</feature>
<evidence type="ECO:0000313" key="3">
    <source>
        <dbReference type="EMBL" id="GMR57859.1"/>
    </source>
</evidence>
<sequence length="237" mass="27276">FSEFENPFAWIQNSLFTMSSSLYLALVVERTFAVRNAARYEQTRFHLLPLAIVICLSMAVALFIVYANFWLVEMLTTIIIVYTIEGCTLISSVSLIIYARRKYGHIPYDSDRLKAKYQVKEVLDFSMAILPSLIIGAVMHTLSLVPTLLWMYGIISMAVDGTLFYSVHSLNCILSKLTLIGCHKEMRQRLKQMFFKGSSEGIHIVRDAEGEGRQYFEQIKAAWDKHEKHNPREKYIS</sequence>
<reference evidence="4" key="1">
    <citation type="submission" date="2022-10" db="EMBL/GenBank/DDBJ databases">
        <title>Genome assembly of Pristionchus species.</title>
        <authorList>
            <person name="Yoshida K."/>
            <person name="Sommer R.J."/>
        </authorList>
    </citation>
    <scope>NUCLEOTIDE SEQUENCE [LARGE SCALE GENOMIC DNA]</scope>
    <source>
        <strain evidence="4">RS5460</strain>
    </source>
</reference>
<dbReference type="Pfam" id="PF03125">
    <property type="entry name" value="Sre"/>
    <property type="match status" value="1"/>
</dbReference>
<dbReference type="GO" id="GO:0016020">
    <property type="term" value="C:membrane"/>
    <property type="evidence" value="ECO:0007669"/>
    <property type="project" value="InterPro"/>
</dbReference>
<keyword evidence="2" id="KW-0472">Membrane</keyword>
<organism evidence="3 4">
    <name type="scientific">Pristionchus mayeri</name>
    <dbReference type="NCBI Taxonomy" id="1317129"/>
    <lineage>
        <taxon>Eukaryota</taxon>
        <taxon>Metazoa</taxon>
        <taxon>Ecdysozoa</taxon>
        <taxon>Nematoda</taxon>
        <taxon>Chromadorea</taxon>
        <taxon>Rhabditida</taxon>
        <taxon>Rhabditina</taxon>
        <taxon>Diplogasteromorpha</taxon>
        <taxon>Diplogasteroidea</taxon>
        <taxon>Neodiplogasteridae</taxon>
        <taxon>Pristionchus</taxon>
    </lineage>
</organism>